<name>A0ABU6RZ00_9FABA</name>
<proteinExistence type="predicted"/>
<dbReference type="Proteomes" id="UP001341840">
    <property type="component" value="Unassembled WGS sequence"/>
</dbReference>
<reference evidence="2 3" key="1">
    <citation type="journal article" date="2023" name="Plants (Basel)">
        <title>Bridging the Gap: Combining Genomics and Transcriptomics Approaches to Understand Stylosanthes scabra, an Orphan Legume from the Brazilian Caatinga.</title>
        <authorList>
            <person name="Ferreira-Neto J.R.C."/>
            <person name="da Silva M.D."/>
            <person name="Binneck E."/>
            <person name="de Melo N.F."/>
            <person name="da Silva R.H."/>
            <person name="de Melo A.L.T.M."/>
            <person name="Pandolfi V."/>
            <person name="Bustamante F.O."/>
            <person name="Brasileiro-Vidal A.C."/>
            <person name="Benko-Iseppon A.M."/>
        </authorList>
    </citation>
    <scope>NUCLEOTIDE SEQUENCE [LARGE SCALE GENOMIC DNA]</scope>
    <source>
        <tissue evidence="2">Leaves</tissue>
    </source>
</reference>
<protein>
    <submittedName>
        <fullName evidence="2">Uncharacterized protein</fullName>
    </submittedName>
</protein>
<sequence length="123" mass="13766">MEGVREDPAADLRQKRRKRKVLVADSAWKHKVNPSTTTRIAVKPLELGNLLLREFSPDDACPLGAQLSAETTEIYQAGMKDDKHLPTHRRRSPRLCVGDARSSPAAASPTHMRRVLRIVECES</sequence>
<evidence type="ECO:0000313" key="2">
    <source>
        <dbReference type="EMBL" id="MED6129165.1"/>
    </source>
</evidence>
<keyword evidence="3" id="KW-1185">Reference proteome</keyword>
<organism evidence="2 3">
    <name type="scientific">Stylosanthes scabra</name>
    <dbReference type="NCBI Taxonomy" id="79078"/>
    <lineage>
        <taxon>Eukaryota</taxon>
        <taxon>Viridiplantae</taxon>
        <taxon>Streptophyta</taxon>
        <taxon>Embryophyta</taxon>
        <taxon>Tracheophyta</taxon>
        <taxon>Spermatophyta</taxon>
        <taxon>Magnoliopsida</taxon>
        <taxon>eudicotyledons</taxon>
        <taxon>Gunneridae</taxon>
        <taxon>Pentapetalae</taxon>
        <taxon>rosids</taxon>
        <taxon>fabids</taxon>
        <taxon>Fabales</taxon>
        <taxon>Fabaceae</taxon>
        <taxon>Papilionoideae</taxon>
        <taxon>50 kb inversion clade</taxon>
        <taxon>dalbergioids sensu lato</taxon>
        <taxon>Dalbergieae</taxon>
        <taxon>Pterocarpus clade</taxon>
        <taxon>Stylosanthes</taxon>
    </lineage>
</organism>
<evidence type="ECO:0000313" key="3">
    <source>
        <dbReference type="Proteomes" id="UP001341840"/>
    </source>
</evidence>
<dbReference type="EMBL" id="JASCZI010034012">
    <property type="protein sequence ID" value="MED6129165.1"/>
    <property type="molecule type" value="Genomic_DNA"/>
</dbReference>
<accession>A0ABU6RZ00</accession>
<gene>
    <name evidence="2" type="ORF">PIB30_105211</name>
</gene>
<evidence type="ECO:0000256" key="1">
    <source>
        <dbReference type="SAM" id="MobiDB-lite"/>
    </source>
</evidence>
<feature type="region of interest" description="Disordered" evidence="1">
    <location>
        <begin position="78"/>
        <end position="111"/>
    </location>
</feature>
<comment type="caution">
    <text evidence="2">The sequence shown here is derived from an EMBL/GenBank/DDBJ whole genome shotgun (WGS) entry which is preliminary data.</text>
</comment>